<sequence>MYPSVNNNYNRSTQHQLLPRNSDHNRSWRMRKMPNRMCHGSDDGDCH</sequence>
<dbReference type="AlphaFoldDB" id="A7ETG8"/>
<feature type="region of interest" description="Disordered" evidence="1">
    <location>
        <begin position="1"/>
        <end position="47"/>
    </location>
</feature>
<keyword evidence="3" id="KW-1185">Reference proteome</keyword>
<evidence type="ECO:0000313" key="2">
    <source>
        <dbReference type="EMBL" id="EDN92760.1"/>
    </source>
</evidence>
<accession>A7ETG8</accession>
<dbReference type="KEGG" id="ssl:SS1G_08624"/>
<dbReference type="Proteomes" id="UP000001312">
    <property type="component" value="Unassembled WGS sequence"/>
</dbReference>
<name>A7ETG8_SCLS1</name>
<dbReference type="InParanoid" id="A7ETG8"/>
<gene>
    <name evidence="2" type="ORF">SS1G_08624</name>
</gene>
<dbReference type="EMBL" id="CH476631">
    <property type="protein sequence ID" value="EDN92760.1"/>
    <property type="molecule type" value="Genomic_DNA"/>
</dbReference>
<dbReference type="RefSeq" id="XP_001590883.1">
    <property type="nucleotide sequence ID" value="XM_001590833.1"/>
</dbReference>
<feature type="compositionally biased region" description="Polar residues" evidence="1">
    <location>
        <begin position="1"/>
        <end position="16"/>
    </location>
</feature>
<dbReference type="HOGENOM" id="CLU_3175672_0_0_1"/>
<evidence type="ECO:0000313" key="3">
    <source>
        <dbReference type="Proteomes" id="UP000001312"/>
    </source>
</evidence>
<evidence type="ECO:0000256" key="1">
    <source>
        <dbReference type="SAM" id="MobiDB-lite"/>
    </source>
</evidence>
<protein>
    <submittedName>
        <fullName evidence="2">Uncharacterized protein</fullName>
    </submittedName>
</protein>
<organism evidence="2 3">
    <name type="scientific">Sclerotinia sclerotiorum (strain ATCC 18683 / 1980 / Ss-1)</name>
    <name type="common">White mold</name>
    <name type="synonym">Whetzelinia sclerotiorum</name>
    <dbReference type="NCBI Taxonomy" id="665079"/>
    <lineage>
        <taxon>Eukaryota</taxon>
        <taxon>Fungi</taxon>
        <taxon>Dikarya</taxon>
        <taxon>Ascomycota</taxon>
        <taxon>Pezizomycotina</taxon>
        <taxon>Leotiomycetes</taxon>
        <taxon>Helotiales</taxon>
        <taxon>Sclerotiniaceae</taxon>
        <taxon>Sclerotinia</taxon>
    </lineage>
</organism>
<reference evidence="3" key="1">
    <citation type="journal article" date="2011" name="PLoS Genet.">
        <title>Genomic analysis of the necrotrophic fungal pathogens Sclerotinia sclerotiorum and Botrytis cinerea.</title>
        <authorList>
            <person name="Amselem J."/>
            <person name="Cuomo C.A."/>
            <person name="van Kan J.A."/>
            <person name="Viaud M."/>
            <person name="Benito E.P."/>
            <person name="Couloux A."/>
            <person name="Coutinho P.M."/>
            <person name="de Vries R.P."/>
            <person name="Dyer P.S."/>
            <person name="Fillinger S."/>
            <person name="Fournier E."/>
            <person name="Gout L."/>
            <person name="Hahn M."/>
            <person name="Kohn L."/>
            <person name="Lapalu N."/>
            <person name="Plummer K.M."/>
            <person name="Pradier J.M."/>
            <person name="Quevillon E."/>
            <person name="Sharon A."/>
            <person name="Simon A."/>
            <person name="ten Have A."/>
            <person name="Tudzynski B."/>
            <person name="Tudzynski P."/>
            <person name="Wincker P."/>
            <person name="Andrew M."/>
            <person name="Anthouard V."/>
            <person name="Beever R.E."/>
            <person name="Beffa R."/>
            <person name="Benoit I."/>
            <person name="Bouzid O."/>
            <person name="Brault B."/>
            <person name="Chen Z."/>
            <person name="Choquer M."/>
            <person name="Collemare J."/>
            <person name="Cotton P."/>
            <person name="Danchin E.G."/>
            <person name="Da Silva C."/>
            <person name="Gautier A."/>
            <person name="Giraud C."/>
            <person name="Giraud T."/>
            <person name="Gonzalez C."/>
            <person name="Grossetete S."/>
            <person name="Guldener U."/>
            <person name="Henrissat B."/>
            <person name="Howlett B.J."/>
            <person name="Kodira C."/>
            <person name="Kretschmer M."/>
            <person name="Lappartient A."/>
            <person name="Leroch M."/>
            <person name="Levis C."/>
            <person name="Mauceli E."/>
            <person name="Neuveglise C."/>
            <person name="Oeser B."/>
            <person name="Pearson M."/>
            <person name="Poulain J."/>
            <person name="Poussereau N."/>
            <person name="Quesneville H."/>
            <person name="Rascle C."/>
            <person name="Schumacher J."/>
            <person name="Segurens B."/>
            <person name="Sexton A."/>
            <person name="Silva E."/>
            <person name="Sirven C."/>
            <person name="Soanes D.M."/>
            <person name="Talbot N.J."/>
            <person name="Templeton M."/>
            <person name="Yandava C."/>
            <person name="Yarden O."/>
            <person name="Zeng Q."/>
            <person name="Rollins J.A."/>
            <person name="Lebrun M.H."/>
            <person name="Dickman M."/>
        </authorList>
    </citation>
    <scope>NUCLEOTIDE SEQUENCE [LARGE SCALE GENOMIC DNA]</scope>
    <source>
        <strain evidence="3">ATCC 18683 / 1980 / Ss-1</strain>
    </source>
</reference>
<dbReference type="GeneID" id="5486531"/>
<proteinExistence type="predicted"/>